<proteinExistence type="predicted"/>
<dbReference type="PANTHER" id="PTHR34407">
    <property type="entry name" value="EXPRESSED PROTEIN"/>
    <property type="match status" value="1"/>
</dbReference>
<sequence length="487" mass="53256">MHAAPLASLNSSLATLLATLSSSGVDAERALAHRGSGELLRHNLWQSCHAAVSRGQKGRLRLHVVGGSMTAGHMNCLSSQHVMCVGRYRQPQRAWPRVLKETLKAALPNCSIELSLSVHPAASSATLFWEERLARLDADLVIEDYTINDVKGKRVAGGKLIDEVLLRRTMGAHEHLALAARGQRAALLMTETFPNFHVPLPCQPHLEFVHAAVARAYAVPVISFMRAVCNESAVATNSTSPARRHWRAGCGAFDLQGLGCMVHPGPYTHRLFGSLVAAYVLMQAVAAYTPHTRRAQPSEWDTPSGEGPFLLTKTDLLRMRACTNESIFSRWDSTADGCTVHRRLLPVAVGWSCYKDQPNKPAGWILNATAGVTTSTLSMTMRVSAAGYLVLGFLKSYEHMGTISVLVNENTSMAHDLDGRWDERTSQIDYVTIPMKALVYHSRSHPVLGSLHRPSKVTVQLRAPTLNNNASRSVANGKFKLMYIATC</sequence>
<feature type="signal peptide" evidence="1">
    <location>
        <begin position="1"/>
        <end position="27"/>
    </location>
</feature>
<gene>
    <name evidence="2" type="ORF">AB1Y20_012593</name>
</gene>
<accession>A0AB34IKR1</accession>
<keyword evidence="3" id="KW-1185">Reference proteome</keyword>
<comment type="caution">
    <text evidence="2">The sequence shown here is derived from an EMBL/GenBank/DDBJ whole genome shotgun (WGS) entry which is preliminary data.</text>
</comment>
<dbReference type="SUPFAM" id="SSF52266">
    <property type="entry name" value="SGNH hydrolase"/>
    <property type="match status" value="1"/>
</dbReference>
<evidence type="ECO:0000313" key="3">
    <source>
        <dbReference type="Proteomes" id="UP001515480"/>
    </source>
</evidence>
<protein>
    <submittedName>
        <fullName evidence="2">Uncharacterized protein</fullName>
    </submittedName>
</protein>
<dbReference type="PANTHER" id="PTHR34407:SF1">
    <property type="entry name" value="SGNH HYDROLASE-TYPE ESTERASE DOMAIN-CONTAINING PROTEIN"/>
    <property type="match status" value="1"/>
</dbReference>
<reference evidence="2 3" key="1">
    <citation type="journal article" date="2024" name="Science">
        <title>Giant polyketide synthase enzymes in the biosynthesis of giant marine polyether toxins.</title>
        <authorList>
            <person name="Fallon T.R."/>
            <person name="Shende V.V."/>
            <person name="Wierzbicki I.H."/>
            <person name="Pendleton A.L."/>
            <person name="Watervoot N.F."/>
            <person name="Auber R.P."/>
            <person name="Gonzalez D.J."/>
            <person name="Wisecaver J.H."/>
            <person name="Moore B.S."/>
        </authorList>
    </citation>
    <scope>NUCLEOTIDE SEQUENCE [LARGE SCALE GENOMIC DNA]</scope>
    <source>
        <strain evidence="2 3">12B1</strain>
    </source>
</reference>
<organism evidence="2 3">
    <name type="scientific">Prymnesium parvum</name>
    <name type="common">Toxic golden alga</name>
    <dbReference type="NCBI Taxonomy" id="97485"/>
    <lineage>
        <taxon>Eukaryota</taxon>
        <taxon>Haptista</taxon>
        <taxon>Haptophyta</taxon>
        <taxon>Prymnesiophyceae</taxon>
        <taxon>Prymnesiales</taxon>
        <taxon>Prymnesiaceae</taxon>
        <taxon>Prymnesium</taxon>
    </lineage>
</organism>
<keyword evidence="1" id="KW-0732">Signal</keyword>
<dbReference type="Proteomes" id="UP001515480">
    <property type="component" value="Unassembled WGS sequence"/>
</dbReference>
<evidence type="ECO:0000313" key="2">
    <source>
        <dbReference type="EMBL" id="KAL1499911.1"/>
    </source>
</evidence>
<dbReference type="AlphaFoldDB" id="A0AB34IKR1"/>
<evidence type="ECO:0000256" key="1">
    <source>
        <dbReference type="SAM" id="SignalP"/>
    </source>
</evidence>
<dbReference type="EMBL" id="JBGBPQ010000024">
    <property type="protein sequence ID" value="KAL1499911.1"/>
    <property type="molecule type" value="Genomic_DNA"/>
</dbReference>
<feature type="chain" id="PRO_5044204545" evidence="1">
    <location>
        <begin position="28"/>
        <end position="487"/>
    </location>
</feature>
<name>A0AB34IKR1_PRYPA</name>